<keyword evidence="2 7" id="KW-0328">Glycosyltransferase</keyword>
<feature type="transmembrane region" description="Helical" evidence="7">
    <location>
        <begin position="37"/>
        <end position="54"/>
    </location>
</feature>
<sequence length="482" mass="54226">MVSDEFSGMISTIRDQTSWNKTGFQFKMQRNGYCSKIPFAFLIVFSVLLMLLIVHQRSKTFEVNGGDAKINVLAGGGAAQTETPEVADSGNVSSQQVLDELFAPGHDKGSCLSRYESVVYRKPSSHKPSPCLLSKLRKYESLHKLCGPYTESYNKTLEQLKSGRNVSTTDCNYVVYTPLSGLGNRMLTIASAFLYALLTNRVLLVEFGSEIAGLFCEPFQQTTWLLPMDFPLRNQFDNFSQELSKLFPDEETVFHHLGRYLFQPSNEAWGLITRFYRAYLSKADERIGIQVRVFDTKVTPFQTVVDQILSCTIKEKLLPDVLETRSSATSLSKNQSLKAVLVTSLYSKYYEHLKGVYWTKPTVSGEVIGVYQPSHEEHELYGNNMHSMKAWTEIYLLSMSNALITSSCSTFGYVAQSLGGLKPWILYRPLNGTAPDPPCVRAMSMEPCFHFPPSHGCKAEVNVGHVKHCEDVEWGLKLVKDH</sequence>
<dbReference type="Pfam" id="PF03254">
    <property type="entry name" value="XG_FTase"/>
    <property type="match status" value="1"/>
</dbReference>
<dbReference type="InterPro" id="IPR004938">
    <property type="entry name" value="XG_FTase"/>
</dbReference>
<evidence type="ECO:0000256" key="7">
    <source>
        <dbReference type="RuleBase" id="RU367004"/>
    </source>
</evidence>
<dbReference type="PANTHER" id="PTHR31889:SF2">
    <property type="entry name" value="FUCOSYLTRANSFERASE 3"/>
    <property type="match status" value="1"/>
</dbReference>
<evidence type="ECO:0000313" key="9">
    <source>
        <dbReference type="Proteomes" id="UP000326939"/>
    </source>
</evidence>
<dbReference type="GO" id="GO:0042546">
    <property type="term" value="P:cell wall biogenesis"/>
    <property type="evidence" value="ECO:0007669"/>
    <property type="project" value="InterPro"/>
</dbReference>
<dbReference type="AlphaFoldDB" id="A0A5N5NCS0"/>
<gene>
    <name evidence="8" type="ORF">DKX38_005046</name>
</gene>
<evidence type="ECO:0000256" key="4">
    <source>
        <dbReference type="ARBA" id="ARBA00023034"/>
    </source>
</evidence>
<evidence type="ECO:0000256" key="5">
    <source>
        <dbReference type="ARBA" id="ARBA00023180"/>
    </source>
</evidence>
<dbReference type="FunFam" id="3.40.50.11340:FF:000005">
    <property type="entry name" value="Galactoside 2-alpha-L-fucosyltransferase"/>
    <property type="match status" value="1"/>
</dbReference>
<evidence type="ECO:0000256" key="2">
    <source>
        <dbReference type="ARBA" id="ARBA00022676"/>
    </source>
</evidence>
<protein>
    <recommendedName>
        <fullName evidence="7">Fucosyltransferase</fullName>
        <ecNumber evidence="7">2.4.1.-</ecNumber>
    </recommendedName>
</protein>
<evidence type="ECO:0000256" key="3">
    <source>
        <dbReference type="ARBA" id="ARBA00022679"/>
    </source>
</evidence>
<keyword evidence="3 7" id="KW-0808">Transferase</keyword>
<comment type="caution">
    <text evidence="8">The sequence shown here is derived from an EMBL/GenBank/DDBJ whole genome shotgun (WGS) entry which is preliminary data.</text>
</comment>
<comment type="subcellular location">
    <subcellularLocation>
        <location evidence="7">Golgi apparatus</location>
        <location evidence="7">Golgi stack membrane</location>
        <topology evidence="7">Single-pass type II membrane protein</topology>
    </subcellularLocation>
</comment>
<evidence type="ECO:0000256" key="6">
    <source>
        <dbReference type="ARBA" id="ARBA00023316"/>
    </source>
</evidence>
<evidence type="ECO:0000256" key="1">
    <source>
        <dbReference type="ARBA" id="ARBA00010481"/>
    </source>
</evidence>
<dbReference type="EC" id="2.4.1.-" evidence="7"/>
<dbReference type="GO" id="GO:0071555">
    <property type="term" value="P:cell wall organization"/>
    <property type="evidence" value="ECO:0007669"/>
    <property type="project" value="UniProtKB-UniRule"/>
</dbReference>
<reference evidence="9" key="1">
    <citation type="journal article" date="2019" name="Gigascience">
        <title>De novo genome assembly of the endangered Acer yangbiense, a plant species with extremely small populations endemic to Yunnan Province, China.</title>
        <authorList>
            <person name="Yang J."/>
            <person name="Wariss H.M."/>
            <person name="Tao L."/>
            <person name="Zhang R."/>
            <person name="Yun Q."/>
            <person name="Hollingsworth P."/>
            <person name="Dao Z."/>
            <person name="Luo G."/>
            <person name="Guo H."/>
            <person name="Ma Y."/>
            <person name="Sun W."/>
        </authorList>
    </citation>
    <scope>NUCLEOTIDE SEQUENCE [LARGE SCALE GENOMIC DNA]</scope>
    <source>
        <strain evidence="9">cv. br00</strain>
    </source>
</reference>
<proteinExistence type="inferred from homology"/>
<dbReference type="Proteomes" id="UP000326939">
    <property type="component" value="Chromosome 3"/>
</dbReference>
<evidence type="ECO:0000313" key="8">
    <source>
        <dbReference type="EMBL" id="KAB5564992.1"/>
    </source>
</evidence>
<dbReference type="PANTHER" id="PTHR31889">
    <property type="entry name" value="FUCOSYLTRANSFERASE 2-RELATED"/>
    <property type="match status" value="1"/>
</dbReference>
<dbReference type="GO" id="GO:0032580">
    <property type="term" value="C:Golgi cisterna membrane"/>
    <property type="evidence" value="ECO:0007669"/>
    <property type="project" value="UniProtKB-SubCell"/>
</dbReference>
<dbReference type="GO" id="GO:0009969">
    <property type="term" value="P:xyloglucan biosynthetic process"/>
    <property type="evidence" value="ECO:0007669"/>
    <property type="project" value="TreeGrafter"/>
</dbReference>
<keyword evidence="7" id="KW-0472">Membrane</keyword>
<keyword evidence="7" id="KW-1133">Transmembrane helix</keyword>
<keyword evidence="5" id="KW-0325">Glycoprotein</keyword>
<keyword evidence="4 7" id="KW-0333">Golgi apparatus</keyword>
<accession>A0A5N5NCS0</accession>
<name>A0A5N5NCS0_9ROSI</name>
<keyword evidence="7" id="KW-0812">Transmembrane</keyword>
<keyword evidence="9" id="KW-1185">Reference proteome</keyword>
<comment type="similarity">
    <text evidence="1 7">Belongs to the glycosyltransferase 37 family.</text>
</comment>
<dbReference type="EMBL" id="VDCV01000003">
    <property type="protein sequence ID" value="KAB5564992.1"/>
    <property type="molecule type" value="Genomic_DNA"/>
</dbReference>
<dbReference type="GO" id="GO:0008107">
    <property type="term" value="F:galactoside 2-alpha-L-fucosyltransferase activity"/>
    <property type="evidence" value="ECO:0007669"/>
    <property type="project" value="InterPro"/>
</dbReference>
<comment type="function">
    <text evidence="7">May be involved in cell wall biosynthesis.</text>
</comment>
<dbReference type="Gene3D" id="3.40.50.11340">
    <property type="match status" value="1"/>
</dbReference>
<keyword evidence="6 7" id="KW-0961">Cell wall biogenesis/degradation</keyword>
<organism evidence="8 9">
    <name type="scientific">Salix brachista</name>
    <dbReference type="NCBI Taxonomy" id="2182728"/>
    <lineage>
        <taxon>Eukaryota</taxon>
        <taxon>Viridiplantae</taxon>
        <taxon>Streptophyta</taxon>
        <taxon>Embryophyta</taxon>
        <taxon>Tracheophyta</taxon>
        <taxon>Spermatophyta</taxon>
        <taxon>Magnoliopsida</taxon>
        <taxon>eudicotyledons</taxon>
        <taxon>Gunneridae</taxon>
        <taxon>Pentapetalae</taxon>
        <taxon>rosids</taxon>
        <taxon>fabids</taxon>
        <taxon>Malpighiales</taxon>
        <taxon>Salicaceae</taxon>
        <taxon>Saliceae</taxon>
        <taxon>Salix</taxon>
    </lineage>
</organism>